<feature type="compositionally biased region" description="Basic residues" evidence="5">
    <location>
        <begin position="150"/>
        <end position="170"/>
    </location>
</feature>
<dbReference type="PANTHER" id="PTHR10746:SF6">
    <property type="entry name" value="LARGE RIBOSOMAL SUBUNIT PROTEIN UL4M"/>
    <property type="match status" value="1"/>
</dbReference>
<accession>A0A7S4ISN3</accession>
<evidence type="ECO:0000256" key="2">
    <source>
        <dbReference type="ARBA" id="ARBA00022980"/>
    </source>
</evidence>
<dbReference type="InterPro" id="IPR013005">
    <property type="entry name" value="Ribosomal_uL4-like"/>
</dbReference>
<organism evidence="6">
    <name type="scientific">Vannella robusta</name>
    <dbReference type="NCBI Taxonomy" id="1487602"/>
    <lineage>
        <taxon>Eukaryota</taxon>
        <taxon>Amoebozoa</taxon>
        <taxon>Discosea</taxon>
        <taxon>Flabellinia</taxon>
        <taxon>Vannellidae</taxon>
        <taxon>Vannella</taxon>
    </lineage>
</organism>
<proteinExistence type="inferred from homology"/>
<evidence type="ECO:0000256" key="4">
    <source>
        <dbReference type="ARBA" id="ARBA00040565"/>
    </source>
</evidence>
<evidence type="ECO:0000313" key="6">
    <source>
        <dbReference type="EMBL" id="CAE2238627.1"/>
    </source>
</evidence>
<dbReference type="InterPro" id="IPR023574">
    <property type="entry name" value="Ribosomal_uL4_dom_sf"/>
</dbReference>
<dbReference type="Gene3D" id="3.40.1370.10">
    <property type="match status" value="1"/>
</dbReference>
<dbReference type="SUPFAM" id="SSF52166">
    <property type="entry name" value="Ribosomal protein L4"/>
    <property type="match status" value="1"/>
</dbReference>
<evidence type="ECO:0000256" key="5">
    <source>
        <dbReference type="SAM" id="MobiDB-lite"/>
    </source>
</evidence>
<evidence type="ECO:0000256" key="1">
    <source>
        <dbReference type="ARBA" id="ARBA00010528"/>
    </source>
</evidence>
<dbReference type="AlphaFoldDB" id="A0A7S4ISN3"/>
<dbReference type="PANTHER" id="PTHR10746">
    <property type="entry name" value="50S RIBOSOMAL PROTEIN L4"/>
    <property type="match status" value="1"/>
</dbReference>
<dbReference type="EMBL" id="HBKP01023765">
    <property type="protein sequence ID" value="CAE2238627.1"/>
    <property type="molecule type" value="Transcribed_RNA"/>
</dbReference>
<sequence>MLRRFGPSISLILNSGSGDRARMGIQIAQRWNVQSQRNPDEVPIAKEVPHEDFTRIRDVVVEYVAPNEVPARSEEEAFILKEYPHGYFEAPVVNWNRKLRGTCTLPSSIFGEVLRTDIIHRCLRHRVLKRASQDGIKPTKTVSTISGSGRKPHPQKKTGRARQGKVRSNIKRGGEKAHGRVARDISIDMPAKVLRLGMRSALSAKYALGQIVIIDNIDVPSAKTKDFASLVRENRWGDRVMFLDTSISKELRMASHSVPATYVSTVSRANIWDILRRKLIVMTPACMDELVRLYHPLEDVRKEQKRKKKEETQ</sequence>
<protein>
    <recommendedName>
        <fullName evidence="4">Large ribosomal subunit protein uL4m</fullName>
    </recommendedName>
</protein>
<keyword evidence="2" id="KW-0689">Ribosomal protein</keyword>
<name>A0A7S4ISN3_9EUKA</name>
<reference evidence="6" key="1">
    <citation type="submission" date="2021-01" db="EMBL/GenBank/DDBJ databases">
        <authorList>
            <person name="Corre E."/>
            <person name="Pelletier E."/>
            <person name="Niang G."/>
            <person name="Scheremetjew M."/>
            <person name="Finn R."/>
            <person name="Kale V."/>
            <person name="Holt S."/>
            <person name="Cochrane G."/>
            <person name="Meng A."/>
            <person name="Brown T."/>
            <person name="Cohen L."/>
        </authorList>
    </citation>
    <scope>NUCLEOTIDE SEQUENCE</scope>
    <source>
        <strain evidence="6">DIVA3 518/3/11/1/6</strain>
    </source>
</reference>
<dbReference type="Pfam" id="PF00573">
    <property type="entry name" value="Ribosomal_L4"/>
    <property type="match status" value="1"/>
</dbReference>
<dbReference type="NCBIfam" id="TIGR03953">
    <property type="entry name" value="rplD_bact"/>
    <property type="match status" value="1"/>
</dbReference>
<dbReference type="InterPro" id="IPR002136">
    <property type="entry name" value="Ribosomal_uL4"/>
</dbReference>
<comment type="similarity">
    <text evidence="1">Belongs to the universal ribosomal protein uL4 family.</text>
</comment>
<keyword evidence="3" id="KW-0687">Ribonucleoprotein</keyword>
<evidence type="ECO:0000256" key="3">
    <source>
        <dbReference type="ARBA" id="ARBA00023274"/>
    </source>
</evidence>
<feature type="region of interest" description="Disordered" evidence="5">
    <location>
        <begin position="134"/>
        <end position="175"/>
    </location>
</feature>
<gene>
    <name evidence="6" type="ORF">VSP0166_LOCUS16596</name>
</gene>
<dbReference type="GO" id="GO:0006412">
    <property type="term" value="P:translation"/>
    <property type="evidence" value="ECO:0007669"/>
    <property type="project" value="InterPro"/>
</dbReference>
<dbReference type="GO" id="GO:0005840">
    <property type="term" value="C:ribosome"/>
    <property type="evidence" value="ECO:0007669"/>
    <property type="project" value="UniProtKB-KW"/>
</dbReference>
<dbReference type="GO" id="GO:1990904">
    <property type="term" value="C:ribonucleoprotein complex"/>
    <property type="evidence" value="ECO:0007669"/>
    <property type="project" value="UniProtKB-KW"/>
</dbReference>
<dbReference type="GO" id="GO:0003735">
    <property type="term" value="F:structural constituent of ribosome"/>
    <property type="evidence" value="ECO:0007669"/>
    <property type="project" value="InterPro"/>
</dbReference>